<dbReference type="Pfam" id="PF02776">
    <property type="entry name" value="TPP_enzyme_N"/>
    <property type="match status" value="1"/>
</dbReference>
<dbReference type="EMBL" id="CP019699">
    <property type="protein sequence ID" value="AQS54707.1"/>
    <property type="molecule type" value="Genomic_DNA"/>
</dbReference>
<dbReference type="InterPro" id="IPR029061">
    <property type="entry name" value="THDP-binding"/>
</dbReference>
<dbReference type="Pfam" id="PF02775">
    <property type="entry name" value="TPP_enzyme_C"/>
    <property type="match status" value="1"/>
</dbReference>
<proteinExistence type="inferred from homology"/>
<feature type="domain" description="Thiamine pyrophosphate enzyme N-terminal TPP-binding" evidence="6">
    <location>
        <begin position="7"/>
        <end position="122"/>
    </location>
</feature>
<dbReference type="InterPro" id="IPR012000">
    <property type="entry name" value="Thiamin_PyroP_enz_cen_dom"/>
</dbReference>
<comment type="similarity">
    <text evidence="1 3">Belongs to the TPP enzyme family.</text>
</comment>
<dbReference type="InterPro" id="IPR047211">
    <property type="entry name" value="POXB-like"/>
</dbReference>
<dbReference type="PANTHER" id="PTHR42981">
    <property type="entry name" value="PYRUVATE DEHYDROGENASE [UBIQUINONE]"/>
    <property type="match status" value="1"/>
</dbReference>
<dbReference type="AlphaFoldDB" id="A0A1U9K3T6"/>
<keyword evidence="2 3" id="KW-0786">Thiamine pyrophosphate</keyword>
<feature type="domain" description="Thiamine pyrophosphate enzyme central" evidence="4">
    <location>
        <begin position="193"/>
        <end position="318"/>
    </location>
</feature>
<dbReference type="Gene3D" id="3.40.50.970">
    <property type="match status" value="2"/>
</dbReference>
<evidence type="ECO:0000259" key="5">
    <source>
        <dbReference type="Pfam" id="PF02775"/>
    </source>
</evidence>
<sequence>MQSASPTVSDIILRQLSLWGIRRIYGVAGDAVLPFLHAVGQQTAVQYIAARHESGAAFMASAEGKCSREMAVCLGTSGPGLVNMLNGIVDATADRVPLLVLTGQIALKKVGTEAKQYIEQQQMIAPLAVYSAQLLHPDATVEVLQKAVIEAHSKRGVAHISVPVDVWNVPCSREPHQPTGVLKTSRYQNLEQLEQAVNLLSAAEAPMILIGTGARGASRAIAELAEAMGAGIVETLGAKGTVPHSHPLNVGGIGEGGSEASRNLLQQSDCVLAVGANWWPEGFVPKDTQVIHIDTAPASIEAHPEVVCGLVGDAAEILPLIQQQLPQGPKSSWQGHIHEARAHFDAFLDRERQNDAHPVAPQRVIAALDETVDDRAIVAVDTGDHTVWFNRVFRATQQDILFSGKWRTMGFALPAAIAAKLTFPERQVVACVGDGSFAMTMMELATAVTYRTPVSVIVMNNRSLSMEKNSMNAQGMQPFGTELINPNFADLAQAFGAKGIHVETADELSPALETAFTCGEPAVVDVHTSDAMPPFTYFKQAVQ</sequence>
<dbReference type="Proteomes" id="UP000188603">
    <property type="component" value="Chromosome"/>
</dbReference>
<evidence type="ECO:0000313" key="8">
    <source>
        <dbReference type="Proteomes" id="UP000188603"/>
    </source>
</evidence>
<evidence type="ECO:0000259" key="6">
    <source>
        <dbReference type="Pfam" id="PF02776"/>
    </source>
</evidence>
<dbReference type="GO" id="GO:0003824">
    <property type="term" value="F:catalytic activity"/>
    <property type="evidence" value="ECO:0007669"/>
    <property type="project" value="InterPro"/>
</dbReference>
<dbReference type="OrthoDB" id="4494979at2"/>
<dbReference type="InterPro" id="IPR012001">
    <property type="entry name" value="Thiamin_PyroP_enz_TPP-bd_dom"/>
</dbReference>
<dbReference type="SUPFAM" id="SSF52518">
    <property type="entry name" value="Thiamin diphosphate-binding fold (THDP-binding)"/>
    <property type="match status" value="2"/>
</dbReference>
<evidence type="ECO:0000256" key="1">
    <source>
        <dbReference type="ARBA" id="ARBA00007812"/>
    </source>
</evidence>
<reference evidence="7 8" key="1">
    <citation type="journal article" date="2015" name="Int. J. Syst. Evol. Microbiol.">
        <title>Novibacillus thermophilus gen. nov., sp. nov., a Gram-staining-negative and moderately thermophilic member of the family Thermoactinomycetaceae.</title>
        <authorList>
            <person name="Yang G."/>
            <person name="Chen J."/>
            <person name="Zhou S."/>
        </authorList>
    </citation>
    <scope>NUCLEOTIDE SEQUENCE [LARGE SCALE GENOMIC DNA]</scope>
    <source>
        <strain evidence="7 8">SG-1</strain>
    </source>
</reference>
<dbReference type="STRING" id="1471761.B0W44_01880"/>
<dbReference type="CDD" id="cd02014">
    <property type="entry name" value="TPP_POX"/>
    <property type="match status" value="1"/>
</dbReference>
<dbReference type="SUPFAM" id="SSF52467">
    <property type="entry name" value="DHS-like NAD/FAD-binding domain"/>
    <property type="match status" value="1"/>
</dbReference>
<organism evidence="7 8">
    <name type="scientific">Novibacillus thermophilus</name>
    <dbReference type="NCBI Taxonomy" id="1471761"/>
    <lineage>
        <taxon>Bacteria</taxon>
        <taxon>Bacillati</taxon>
        <taxon>Bacillota</taxon>
        <taxon>Bacilli</taxon>
        <taxon>Bacillales</taxon>
        <taxon>Thermoactinomycetaceae</taxon>
        <taxon>Novibacillus</taxon>
    </lineage>
</organism>
<accession>A0A1U9K3T6</accession>
<dbReference type="KEGG" id="ntr:B0W44_01880"/>
<dbReference type="Pfam" id="PF00205">
    <property type="entry name" value="TPP_enzyme_M"/>
    <property type="match status" value="1"/>
</dbReference>
<dbReference type="InterPro" id="IPR029035">
    <property type="entry name" value="DHS-like_NAD/FAD-binding_dom"/>
</dbReference>
<keyword evidence="8" id="KW-1185">Reference proteome</keyword>
<protein>
    <recommendedName>
        <fullName evidence="9">Pyruvate oxidase</fullName>
    </recommendedName>
</protein>
<dbReference type="InterPro" id="IPR011766">
    <property type="entry name" value="TPP_enzyme_TPP-bd"/>
</dbReference>
<dbReference type="GO" id="GO:0030976">
    <property type="term" value="F:thiamine pyrophosphate binding"/>
    <property type="evidence" value="ECO:0007669"/>
    <property type="project" value="InterPro"/>
</dbReference>
<evidence type="ECO:0008006" key="9">
    <source>
        <dbReference type="Google" id="ProtNLM"/>
    </source>
</evidence>
<evidence type="ECO:0000256" key="2">
    <source>
        <dbReference type="ARBA" id="ARBA00023052"/>
    </source>
</evidence>
<gene>
    <name evidence="7" type="ORF">B0W44_01880</name>
</gene>
<dbReference type="InterPro" id="IPR047212">
    <property type="entry name" value="TPP_POXB-like"/>
</dbReference>
<feature type="domain" description="Thiamine pyrophosphate enzyme TPP-binding" evidence="5">
    <location>
        <begin position="381"/>
        <end position="526"/>
    </location>
</feature>
<dbReference type="PANTHER" id="PTHR42981:SF2">
    <property type="entry name" value="PYRUVATE DEHYDROGENASE [UBIQUINONE]"/>
    <property type="match status" value="1"/>
</dbReference>
<dbReference type="RefSeq" id="WP_077718528.1">
    <property type="nucleotide sequence ID" value="NZ_CP019699.1"/>
</dbReference>
<name>A0A1U9K3T6_9BACL</name>
<dbReference type="GO" id="GO:0000287">
    <property type="term" value="F:magnesium ion binding"/>
    <property type="evidence" value="ECO:0007669"/>
    <property type="project" value="InterPro"/>
</dbReference>
<dbReference type="Gene3D" id="3.40.50.1220">
    <property type="entry name" value="TPP-binding domain"/>
    <property type="match status" value="1"/>
</dbReference>
<evidence type="ECO:0000313" key="7">
    <source>
        <dbReference type="EMBL" id="AQS54707.1"/>
    </source>
</evidence>
<evidence type="ECO:0000259" key="4">
    <source>
        <dbReference type="Pfam" id="PF00205"/>
    </source>
</evidence>
<evidence type="ECO:0000256" key="3">
    <source>
        <dbReference type="RuleBase" id="RU362132"/>
    </source>
</evidence>